<dbReference type="InterPro" id="IPR000980">
    <property type="entry name" value="SH2"/>
</dbReference>
<evidence type="ECO:0000256" key="1">
    <source>
        <dbReference type="ARBA" id="ARBA00022999"/>
    </source>
</evidence>
<dbReference type="GeneID" id="110205866"/>
<dbReference type="Proteomes" id="UP000515140">
    <property type="component" value="Unplaced"/>
</dbReference>
<dbReference type="InterPro" id="IPR036860">
    <property type="entry name" value="SH2_dom_sf"/>
</dbReference>
<dbReference type="Gene3D" id="3.30.505.10">
    <property type="entry name" value="SH2 domain"/>
    <property type="match status" value="1"/>
</dbReference>
<keyword evidence="1" id="KW-0727">SH2 domain</keyword>
<feature type="region of interest" description="Disordered" evidence="2">
    <location>
        <begin position="168"/>
        <end position="226"/>
    </location>
</feature>
<dbReference type="PANTHER" id="PTHR10155">
    <property type="entry name" value="PHOSPHATIDYLINOSITOL 3-KINASE REGULATORY SUBUNIT"/>
    <property type="match status" value="1"/>
</dbReference>
<dbReference type="SMART" id="SM00252">
    <property type="entry name" value="SH2"/>
    <property type="match status" value="1"/>
</dbReference>
<organism evidence="4 5">
    <name type="scientific">Phascolarctos cinereus</name>
    <name type="common">Koala</name>
    <dbReference type="NCBI Taxonomy" id="38626"/>
    <lineage>
        <taxon>Eukaryota</taxon>
        <taxon>Metazoa</taxon>
        <taxon>Chordata</taxon>
        <taxon>Craniata</taxon>
        <taxon>Vertebrata</taxon>
        <taxon>Euteleostomi</taxon>
        <taxon>Mammalia</taxon>
        <taxon>Metatheria</taxon>
        <taxon>Diprotodontia</taxon>
        <taxon>Phascolarctidae</taxon>
        <taxon>Phascolarctos</taxon>
    </lineage>
</organism>
<evidence type="ECO:0000313" key="4">
    <source>
        <dbReference type="Proteomes" id="UP000515140"/>
    </source>
</evidence>
<protein>
    <submittedName>
        <fullName evidence="5">Suppressor of cytokine signaling 1-like</fullName>
    </submittedName>
</protein>
<gene>
    <name evidence="5" type="primary">LOC110205866</name>
</gene>
<dbReference type="GO" id="GO:0005942">
    <property type="term" value="C:phosphatidylinositol 3-kinase complex"/>
    <property type="evidence" value="ECO:0007669"/>
    <property type="project" value="TreeGrafter"/>
</dbReference>
<dbReference type="InParanoid" id="A0A6P5K0G1"/>
<sequence length="226" mass="24762">MWETFGGRDGGADHLGPGGASPPQRQPAPPLVSAQANLPTHYRAFRKHEWEVVERALRILQAADFYWGPLSVGEAHARLEEEPVGTYLLRDSAQGDCLFSVSVKMPAGPVSLRIAFQKGHFWLGHLFSDCVVTLLEMAVEATRSNAFHCKEGFALVFSSPLGRSRSVSQRQDVGQRSLDACGPAAPRTEHGAKAAEKQEAMGPSRAWQERGQPPSRIHLPAHRQPK</sequence>
<evidence type="ECO:0000313" key="5">
    <source>
        <dbReference type="RefSeq" id="XP_020838436.1"/>
    </source>
</evidence>
<dbReference type="GO" id="GO:0046854">
    <property type="term" value="P:phosphatidylinositol phosphate biosynthetic process"/>
    <property type="evidence" value="ECO:0007669"/>
    <property type="project" value="TreeGrafter"/>
</dbReference>
<evidence type="ECO:0000259" key="3">
    <source>
        <dbReference type="SMART" id="SM00252"/>
    </source>
</evidence>
<dbReference type="GO" id="GO:0046935">
    <property type="term" value="F:1-phosphatidylinositol-3-kinase regulator activity"/>
    <property type="evidence" value="ECO:0007669"/>
    <property type="project" value="TreeGrafter"/>
</dbReference>
<feature type="domain" description="SH2" evidence="3">
    <location>
        <begin position="63"/>
        <end position="144"/>
    </location>
</feature>
<accession>A0A6P5K0G1</accession>
<dbReference type="AlphaFoldDB" id="A0A6P5K0G1"/>
<name>A0A6P5K0G1_PHACI</name>
<dbReference type="KEGG" id="pcw:110205866"/>
<feature type="region of interest" description="Disordered" evidence="2">
    <location>
        <begin position="1"/>
        <end position="32"/>
    </location>
</feature>
<feature type="compositionally biased region" description="Basic and acidic residues" evidence="2">
    <location>
        <begin position="187"/>
        <end position="199"/>
    </location>
</feature>
<keyword evidence="4" id="KW-1185">Reference proteome</keyword>
<dbReference type="RefSeq" id="XP_020838436.1">
    <property type="nucleotide sequence ID" value="XM_020982777.1"/>
</dbReference>
<reference evidence="5" key="1">
    <citation type="submission" date="2025-08" db="UniProtKB">
        <authorList>
            <consortium name="RefSeq"/>
        </authorList>
    </citation>
    <scope>IDENTIFICATION</scope>
    <source>
        <tissue evidence="5">Spleen</tissue>
    </source>
</reference>
<evidence type="ECO:0000256" key="2">
    <source>
        <dbReference type="SAM" id="MobiDB-lite"/>
    </source>
</evidence>
<dbReference type="SUPFAM" id="SSF55550">
    <property type="entry name" value="SH2 domain"/>
    <property type="match status" value="1"/>
</dbReference>
<proteinExistence type="predicted"/>
<dbReference type="PANTHER" id="PTHR10155:SF37">
    <property type="entry name" value="SUPPRESSOR OF CYTOKINE SIGNALLING 1-LIKE PROTEIN"/>
    <property type="match status" value="1"/>
</dbReference>